<keyword evidence="9" id="KW-0378">Hydrolase</keyword>
<comment type="similarity">
    <text evidence="3">Belongs to the peptidase S33 family.</text>
</comment>
<comment type="caution">
    <text evidence="13">The sequence shown here is derived from an EMBL/GenBank/DDBJ whole genome shotgun (WGS) entry which is preliminary data.</text>
</comment>
<comment type="subcellular location">
    <subcellularLocation>
        <location evidence="2">Cytoplasm</location>
    </subcellularLocation>
</comment>
<gene>
    <name evidence="13" type="ORF">J2X16_004960</name>
</gene>
<dbReference type="InterPro" id="IPR029058">
    <property type="entry name" value="AB_hydrolase_fold"/>
</dbReference>
<dbReference type="EC" id="3.4.11.5" evidence="4"/>
<name>A0ABU1ZG40_9BURK</name>
<dbReference type="EMBL" id="JAVDXQ010000009">
    <property type="protein sequence ID" value="MDR7299590.1"/>
    <property type="molecule type" value="Genomic_DNA"/>
</dbReference>
<evidence type="ECO:0000256" key="8">
    <source>
        <dbReference type="ARBA" id="ARBA00022670"/>
    </source>
</evidence>
<evidence type="ECO:0000256" key="2">
    <source>
        <dbReference type="ARBA" id="ARBA00004496"/>
    </source>
</evidence>
<dbReference type="Proteomes" id="UP001180536">
    <property type="component" value="Unassembled WGS sequence"/>
</dbReference>
<evidence type="ECO:0000256" key="9">
    <source>
        <dbReference type="ARBA" id="ARBA00022801"/>
    </source>
</evidence>
<comment type="catalytic activity">
    <reaction evidence="1">
        <text>Release of N-terminal proline from a peptide.</text>
        <dbReference type="EC" id="3.4.11.5"/>
    </reaction>
</comment>
<sequence length="377" mass="41256">MRPASALALALALAVAVTLAIDGGAHAAAAAAAPAAEAAYATVRPMIAEQQRLLGPQAVEVSEAVELGGLKQWITLRGADRANPVLIYVHGGPGAAEMGRSWPYQRGWEDFFTVVQWDQRGTGKTLRHAGEAANKSALTRQRMADDLVELIALVRQRLGVQRVVLLGHSWGNVIGMDAALRKPEWVSAYVGVGPLLNLQANEQAQYQALLAEAHRRGDATALAELEAIAPYPGEGEIPFAKVNVARKWVMAYGGLAAYRSDANFYFRAARLSPYYEFEDRLAIDQGGQLSVPALLPDMRRVDHTRIREVSFPMFMFLGRHDLTTPSAVIEAWMAQLKAPLKRIVWFEHSAHLAPHEEPGRFLVQLVEQVRPVAAERP</sequence>
<evidence type="ECO:0000256" key="3">
    <source>
        <dbReference type="ARBA" id="ARBA00010088"/>
    </source>
</evidence>
<dbReference type="PRINTS" id="PR00793">
    <property type="entry name" value="PROAMNOPTASE"/>
</dbReference>
<accession>A0ABU1ZG40</accession>
<evidence type="ECO:0000256" key="4">
    <source>
        <dbReference type="ARBA" id="ARBA00012568"/>
    </source>
</evidence>
<dbReference type="RefSeq" id="WP_310349424.1">
    <property type="nucleotide sequence ID" value="NZ_JAVDXQ010000009.1"/>
</dbReference>
<organism evidence="13 14">
    <name type="scientific">Pelomonas aquatica</name>
    <dbReference type="NCBI Taxonomy" id="431058"/>
    <lineage>
        <taxon>Bacteria</taxon>
        <taxon>Pseudomonadati</taxon>
        <taxon>Pseudomonadota</taxon>
        <taxon>Betaproteobacteria</taxon>
        <taxon>Burkholderiales</taxon>
        <taxon>Sphaerotilaceae</taxon>
        <taxon>Roseateles</taxon>
    </lineage>
</organism>
<dbReference type="Pfam" id="PF00561">
    <property type="entry name" value="Abhydrolase_1"/>
    <property type="match status" value="1"/>
</dbReference>
<dbReference type="PANTHER" id="PTHR43722:SF1">
    <property type="entry name" value="PROLINE IMINOPEPTIDASE"/>
    <property type="match status" value="1"/>
</dbReference>
<keyword evidence="11" id="KW-0732">Signal</keyword>
<dbReference type="SUPFAM" id="SSF53474">
    <property type="entry name" value="alpha/beta-Hydrolases"/>
    <property type="match status" value="1"/>
</dbReference>
<dbReference type="Gene3D" id="3.40.50.1820">
    <property type="entry name" value="alpha/beta hydrolase"/>
    <property type="match status" value="1"/>
</dbReference>
<evidence type="ECO:0000256" key="1">
    <source>
        <dbReference type="ARBA" id="ARBA00001585"/>
    </source>
</evidence>
<evidence type="ECO:0000259" key="12">
    <source>
        <dbReference type="Pfam" id="PF00561"/>
    </source>
</evidence>
<keyword evidence="14" id="KW-1185">Reference proteome</keyword>
<feature type="chain" id="PRO_5045646196" description="Proline iminopeptidase" evidence="11">
    <location>
        <begin position="28"/>
        <end position="377"/>
    </location>
</feature>
<keyword evidence="6" id="KW-0031">Aminopeptidase</keyword>
<evidence type="ECO:0000256" key="10">
    <source>
        <dbReference type="ARBA" id="ARBA00029605"/>
    </source>
</evidence>
<keyword evidence="8" id="KW-0645">Protease</keyword>
<feature type="domain" description="AB hydrolase-1" evidence="12">
    <location>
        <begin position="84"/>
        <end position="358"/>
    </location>
</feature>
<keyword evidence="7" id="KW-0963">Cytoplasm</keyword>
<evidence type="ECO:0000256" key="6">
    <source>
        <dbReference type="ARBA" id="ARBA00022438"/>
    </source>
</evidence>
<evidence type="ECO:0000256" key="11">
    <source>
        <dbReference type="SAM" id="SignalP"/>
    </source>
</evidence>
<evidence type="ECO:0000256" key="5">
    <source>
        <dbReference type="ARBA" id="ARBA00021843"/>
    </source>
</evidence>
<evidence type="ECO:0000256" key="7">
    <source>
        <dbReference type="ARBA" id="ARBA00022490"/>
    </source>
</evidence>
<dbReference type="InterPro" id="IPR005944">
    <property type="entry name" value="Pro_iminopeptidase"/>
</dbReference>
<protein>
    <recommendedName>
        <fullName evidence="5">Proline iminopeptidase</fullName>
        <ecNumber evidence="4">3.4.11.5</ecNumber>
    </recommendedName>
    <alternativeName>
        <fullName evidence="10">Prolyl aminopeptidase</fullName>
    </alternativeName>
</protein>
<proteinExistence type="inferred from homology"/>
<evidence type="ECO:0000313" key="13">
    <source>
        <dbReference type="EMBL" id="MDR7299590.1"/>
    </source>
</evidence>
<reference evidence="13 14" key="1">
    <citation type="submission" date="2023-07" db="EMBL/GenBank/DDBJ databases">
        <title>Sorghum-associated microbial communities from plants grown in Nebraska, USA.</title>
        <authorList>
            <person name="Schachtman D."/>
        </authorList>
    </citation>
    <scope>NUCLEOTIDE SEQUENCE [LARGE SCALE GENOMIC DNA]</scope>
    <source>
        <strain evidence="13 14">BE310</strain>
    </source>
</reference>
<dbReference type="InterPro" id="IPR002410">
    <property type="entry name" value="Peptidase_S33"/>
</dbReference>
<dbReference type="PANTHER" id="PTHR43722">
    <property type="entry name" value="PROLINE IMINOPEPTIDASE"/>
    <property type="match status" value="1"/>
</dbReference>
<evidence type="ECO:0000313" key="14">
    <source>
        <dbReference type="Proteomes" id="UP001180536"/>
    </source>
</evidence>
<feature type="signal peptide" evidence="11">
    <location>
        <begin position="1"/>
        <end position="27"/>
    </location>
</feature>
<dbReference type="InterPro" id="IPR000073">
    <property type="entry name" value="AB_hydrolase_1"/>
</dbReference>